<feature type="domain" description="Aminotransferase-like plant mobile" evidence="2">
    <location>
        <begin position="100"/>
        <end position="235"/>
    </location>
</feature>
<evidence type="ECO:0000313" key="3">
    <source>
        <dbReference type="EMBL" id="MBA0749331.1"/>
    </source>
</evidence>
<comment type="caution">
    <text evidence="3">The sequence shown here is derived from an EMBL/GenBank/DDBJ whole genome shotgun (WGS) entry which is preliminary data.</text>
</comment>
<dbReference type="Proteomes" id="UP000593579">
    <property type="component" value="Unassembled WGS sequence"/>
</dbReference>
<dbReference type="GO" id="GO:0010073">
    <property type="term" value="P:meristem maintenance"/>
    <property type="evidence" value="ECO:0007669"/>
    <property type="project" value="InterPro"/>
</dbReference>
<feature type="compositionally biased region" description="Low complexity" evidence="1">
    <location>
        <begin position="264"/>
        <end position="274"/>
    </location>
</feature>
<evidence type="ECO:0000313" key="4">
    <source>
        <dbReference type="Proteomes" id="UP000593579"/>
    </source>
</evidence>
<dbReference type="AlphaFoldDB" id="A0A7J9CLJ0"/>
<evidence type="ECO:0000259" key="2">
    <source>
        <dbReference type="Pfam" id="PF10536"/>
    </source>
</evidence>
<reference evidence="3 4" key="1">
    <citation type="journal article" date="2019" name="Genome Biol. Evol.">
        <title>Insights into the evolution of the New World diploid cottons (Gossypium, subgenus Houzingenia) based on genome sequencing.</title>
        <authorList>
            <person name="Grover C.E."/>
            <person name="Arick M.A. 2nd"/>
            <person name="Thrash A."/>
            <person name="Conover J.L."/>
            <person name="Sanders W.S."/>
            <person name="Peterson D.G."/>
            <person name="Frelichowski J.E."/>
            <person name="Scheffler J.A."/>
            <person name="Scheffler B.E."/>
            <person name="Wendel J.F."/>
        </authorList>
    </citation>
    <scope>NUCLEOTIDE SEQUENCE [LARGE SCALE GENOMIC DNA]</scope>
    <source>
        <strain evidence="3">5</strain>
        <tissue evidence="3">Leaf</tissue>
    </source>
</reference>
<dbReference type="InterPro" id="IPR044824">
    <property type="entry name" value="MAIN-like"/>
</dbReference>
<keyword evidence="4" id="KW-1185">Reference proteome</keyword>
<dbReference type="Pfam" id="PF10536">
    <property type="entry name" value="PMD"/>
    <property type="match status" value="1"/>
</dbReference>
<accession>A0A7J9CLJ0</accession>
<dbReference type="InterPro" id="IPR019557">
    <property type="entry name" value="AminoTfrase-like_pln_mobile"/>
</dbReference>
<dbReference type="PANTHER" id="PTHR46033:SF8">
    <property type="entry name" value="PROTEIN MAINTENANCE OF MERISTEMS-LIKE"/>
    <property type="match status" value="1"/>
</dbReference>
<dbReference type="EMBL" id="JABEZY010000011">
    <property type="protein sequence ID" value="MBA0749331.1"/>
    <property type="molecule type" value="Genomic_DNA"/>
</dbReference>
<organism evidence="3 4">
    <name type="scientific">Gossypium gossypioides</name>
    <name type="common">Mexican cotton</name>
    <name type="synonym">Selera gossypioides</name>
    <dbReference type="NCBI Taxonomy" id="34282"/>
    <lineage>
        <taxon>Eukaryota</taxon>
        <taxon>Viridiplantae</taxon>
        <taxon>Streptophyta</taxon>
        <taxon>Embryophyta</taxon>
        <taxon>Tracheophyta</taxon>
        <taxon>Spermatophyta</taxon>
        <taxon>Magnoliopsida</taxon>
        <taxon>eudicotyledons</taxon>
        <taxon>Gunneridae</taxon>
        <taxon>Pentapetalae</taxon>
        <taxon>rosids</taxon>
        <taxon>malvids</taxon>
        <taxon>Malvales</taxon>
        <taxon>Malvaceae</taxon>
        <taxon>Malvoideae</taxon>
        <taxon>Gossypium</taxon>
    </lineage>
</organism>
<sequence length="362" mass="41698">MGSRIISDKVTTYQSMLGKVPNKFNSGRILINWLEDNFDELLKDLKDRKEEVSFNRWLSTPTAVVGLVATIIFTSQGDRPIYDLIGDKWNHGSSYVGLPEVLEDIRLLLDQLLSAEFEWMSYTDIDVISYILLKVLRNRWMRDANVPFIVYATVEIHESDRVLRQFGWRQRIPSPPQDLKDLHKMDMRGKDNIDWSVGHKVHIEVCNRRMQSIPIREQFFSTNTTIVDDYLAWFRAIGKPYLLSLEERSRQIRAKRSHRPPQQTSRGCSRTTSSSSALAEDARLWPLNIRVTSLQVYIGLHRCLIPHTTPLHRCGTSSRDNRQLCGPALSNTPPDAPLVVRPIIHRNPLHDRQPPSCGTHSP</sequence>
<feature type="region of interest" description="Disordered" evidence="1">
    <location>
        <begin position="252"/>
        <end position="274"/>
    </location>
</feature>
<dbReference type="PANTHER" id="PTHR46033">
    <property type="entry name" value="PROTEIN MAIN-LIKE 2"/>
    <property type="match status" value="1"/>
</dbReference>
<protein>
    <recommendedName>
        <fullName evidence="2">Aminotransferase-like plant mobile domain-containing protein</fullName>
    </recommendedName>
</protein>
<evidence type="ECO:0000256" key="1">
    <source>
        <dbReference type="SAM" id="MobiDB-lite"/>
    </source>
</evidence>
<dbReference type="OrthoDB" id="1716420at2759"/>
<proteinExistence type="predicted"/>
<name>A0A7J9CLJ0_GOSGO</name>
<gene>
    <name evidence="3" type="ORF">Gogos_003276</name>
</gene>